<accession>A0A7S4PTP2</accession>
<keyword evidence="3" id="KW-0808">Transferase</keyword>
<dbReference type="PANTHER" id="PTHR31650">
    <property type="entry name" value="O-ACYLTRANSFERASE (WSD1-LIKE) FAMILY PROTEIN"/>
    <property type="match status" value="1"/>
</dbReference>
<dbReference type="InterPro" id="IPR023213">
    <property type="entry name" value="CAT-like_dom_sf"/>
</dbReference>
<evidence type="ECO:0000256" key="5">
    <source>
        <dbReference type="ARBA" id="ARBA00024360"/>
    </source>
</evidence>
<comment type="similarity">
    <text evidence="5">In the N-terminal section; belongs to the long-chain O-acyltransferase family.</text>
</comment>
<dbReference type="Pfam" id="PF03007">
    <property type="entry name" value="WS_DGAT_cat"/>
    <property type="match status" value="1"/>
</dbReference>
<dbReference type="UniPathway" id="UPA00282"/>
<evidence type="ECO:0000259" key="9">
    <source>
        <dbReference type="Pfam" id="PF03007"/>
    </source>
</evidence>
<dbReference type="AlphaFoldDB" id="A0A7S4PTP2"/>
<dbReference type="SUPFAM" id="SSF52777">
    <property type="entry name" value="CoA-dependent acyltransferases"/>
    <property type="match status" value="1"/>
</dbReference>
<evidence type="ECO:0000256" key="8">
    <source>
        <dbReference type="SAM" id="Phobius"/>
    </source>
</evidence>
<evidence type="ECO:0000256" key="2">
    <source>
        <dbReference type="ARBA" id="ARBA00005189"/>
    </source>
</evidence>
<dbReference type="GO" id="GO:0047196">
    <property type="term" value="F:long-chain-alcohol O-fatty-acyltransferase activity"/>
    <property type="evidence" value="ECO:0007669"/>
    <property type="project" value="UniProtKB-EC"/>
</dbReference>
<evidence type="ECO:0000256" key="6">
    <source>
        <dbReference type="ARBA" id="ARBA00047604"/>
    </source>
</evidence>
<name>A0A7S4PTP2_9DINO</name>
<gene>
    <name evidence="11" type="ORF">AMON00008_LOCUS1972</name>
</gene>
<evidence type="ECO:0000259" key="10">
    <source>
        <dbReference type="Pfam" id="PF06974"/>
    </source>
</evidence>
<keyword evidence="8" id="KW-1133">Transmembrane helix</keyword>
<feature type="domain" description="O-acyltransferase WSD1 C-terminal" evidence="10">
    <location>
        <begin position="370"/>
        <end position="511"/>
    </location>
</feature>
<evidence type="ECO:0000256" key="7">
    <source>
        <dbReference type="ARBA" id="ARBA00048109"/>
    </source>
</evidence>
<dbReference type="Pfam" id="PF06974">
    <property type="entry name" value="WS_DGAT_C"/>
    <property type="match status" value="1"/>
</dbReference>
<keyword evidence="8" id="KW-0812">Transmembrane</keyword>
<dbReference type="Gene3D" id="3.30.559.30">
    <property type="entry name" value="Nonribosomal peptide synthetase, condensation domain"/>
    <property type="match status" value="1"/>
</dbReference>
<organism evidence="11">
    <name type="scientific">Alexandrium monilatum</name>
    <dbReference type="NCBI Taxonomy" id="311494"/>
    <lineage>
        <taxon>Eukaryota</taxon>
        <taxon>Sar</taxon>
        <taxon>Alveolata</taxon>
        <taxon>Dinophyceae</taxon>
        <taxon>Gonyaulacales</taxon>
        <taxon>Pyrocystaceae</taxon>
        <taxon>Alexandrium</taxon>
    </lineage>
</organism>
<dbReference type="InterPro" id="IPR045034">
    <property type="entry name" value="O-acyltransferase_WSD1-like"/>
</dbReference>
<evidence type="ECO:0008006" key="12">
    <source>
        <dbReference type="Google" id="ProtNLM"/>
    </source>
</evidence>
<evidence type="ECO:0000313" key="11">
    <source>
        <dbReference type="EMBL" id="CAE4562353.1"/>
    </source>
</evidence>
<reference evidence="11" key="1">
    <citation type="submission" date="2021-01" db="EMBL/GenBank/DDBJ databases">
        <authorList>
            <person name="Corre E."/>
            <person name="Pelletier E."/>
            <person name="Niang G."/>
            <person name="Scheremetjew M."/>
            <person name="Finn R."/>
            <person name="Kale V."/>
            <person name="Holt S."/>
            <person name="Cochrane G."/>
            <person name="Meng A."/>
            <person name="Brown T."/>
            <person name="Cohen L."/>
        </authorList>
    </citation>
    <scope>NUCLEOTIDE SEQUENCE</scope>
    <source>
        <strain evidence="11">CCMP3105</strain>
    </source>
</reference>
<dbReference type="EMBL" id="HBNR01002802">
    <property type="protein sequence ID" value="CAE4562353.1"/>
    <property type="molecule type" value="Transcribed_RNA"/>
</dbReference>
<comment type="catalytic activity">
    <reaction evidence="6">
        <text>a long chain fatty alcohol + a fatty acyl-CoA = a long-chain alcohol wax ester + CoA</text>
        <dbReference type="Rhea" id="RHEA:38443"/>
        <dbReference type="ChEBI" id="CHEBI:17135"/>
        <dbReference type="ChEBI" id="CHEBI:57287"/>
        <dbReference type="ChEBI" id="CHEBI:77636"/>
        <dbReference type="ChEBI" id="CHEBI:235323"/>
        <dbReference type="EC" id="2.3.1.75"/>
    </reaction>
</comment>
<sequence>MTRGRGGPRAMAGEAAAGWCGWARGCGRGLLAGALALPTYLVVLPLLLILRGVFYLLCDVPCQLLCRLCGKRQGRRTPMRSEDAFMFMETDTNRCNIVAAIELDGPPLSLPELTALVDQTVVSQPRSMPSGAADSLVEPKWPRFKQRPVRVWGYWFWEDVGDGFDLSSHVWEESSISDERALAGLLARLQSEAMDPERPVWDVVLARPGTRAGGTTVIFRLHHSMGDGISLVRVLLEALDGGANPAAVPPAVGHRSGAQRGRFAKLLELGSHLFYAPLFAVEQLFAPFDRNALKPGTLAGVKHAALTPAVELQRIKAIARAHDSTVSAVMVACFARALAGVGGATTGDRPMKFWVPVSLSSLQGPAEMRNDLIFIMMPMPVGAQSAAAALSSADAHMRSIKTSYEAPALWLILRAAMLLLPFSIAHPFLNFLGDKASGVFSSVPGPTEPLRWGGARVAGLRFLVPQRGGFALGLSVVSYCGTMRAAVSADAAALTEPGAVAEGWLAALQELEASVKAPSQAAVEPPK</sequence>
<dbReference type="InterPro" id="IPR004255">
    <property type="entry name" value="O-acyltransferase_WSD1_N"/>
</dbReference>
<dbReference type="PANTHER" id="PTHR31650:SF1">
    <property type="entry name" value="WAX ESTER SYNTHASE_DIACYLGLYCEROL ACYLTRANSFERASE 4-RELATED"/>
    <property type="match status" value="1"/>
</dbReference>
<proteinExistence type="inferred from homology"/>
<dbReference type="InterPro" id="IPR009721">
    <property type="entry name" value="O-acyltransferase_WSD1_C"/>
</dbReference>
<keyword evidence="4" id="KW-0012">Acyltransferase</keyword>
<keyword evidence="8" id="KW-0472">Membrane</keyword>
<dbReference type="Gene3D" id="3.30.559.10">
    <property type="entry name" value="Chloramphenicol acetyltransferase-like domain"/>
    <property type="match status" value="1"/>
</dbReference>
<comment type="pathway">
    <text evidence="1">Glycerolipid metabolism; triacylglycerol biosynthesis.</text>
</comment>
<dbReference type="GO" id="GO:0004144">
    <property type="term" value="F:diacylglycerol O-acyltransferase activity"/>
    <property type="evidence" value="ECO:0007669"/>
    <property type="project" value="UniProtKB-EC"/>
</dbReference>
<protein>
    <recommendedName>
        <fullName evidence="12">Diacylglycerol O-acyltransferase</fullName>
    </recommendedName>
</protein>
<feature type="domain" description="O-acyltransferase WSD1-like N-terminal" evidence="9">
    <location>
        <begin position="138"/>
        <end position="258"/>
    </location>
</feature>
<dbReference type="GO" id="GO:0019432">
    <property type="term" value="P:triglyceride biosynthetic process"/>
    <property type="evidence" value="ECO:0007669"/>
    <property type="project" value="UniProtKB-UniPathway"/>
</dbReference>
<feature type="transmembrane region" description="Helical" evidence="8">
    <location>
        <begin position="30"/>
        <end position="57"/>
    </location>
</feature>
<comment type="catalytic activity">
    <reaction evidence="7">
        <text>an acyl-CoA + a 1,2-diacyl-sn-glycerol = a triacyl-sn-glycerol + CoA</text>
        <dbReference type="Rhea" id="RHEA:10868"/>
        <dbReference type="ChEBI" id="CHEBI:17815"/>
        <dbReference type="ChEBI" id="CHEBI:57287"/>
        <dbReference type="ChEBI" id="CHEBI:58342"/>
        <dbReference type="ChEBI" id="CHEBI:64615"/>
        <dbReference type="EC" id="2.3.1.20"/>
    </reaction>
</comment>
<evidence type="ECO:0000256" key="3">
    <source>
        <dbReference type="ARBA" id="ARBA00022679"/>
    </source>
</evidence>
<evidence type="ECO:0000256" key="4">
    <source>
        <dbReference type="ARBA" id="ARBA00023315"/>
    </source>
</evidence>
<dbReference type="GO" id="GO:0005886">
    <property type="term" value="C:plasma membrane"/>
    <property type="evidence" value="ECO:0007669"/>
    <property type="project" value="TreeGrafter"/>
</dbReference>
<evidence type="ECO:0000256" key="1">
    <source>
        <dbReference type="ARBA" id="ARBA00004771"/>
    </source>
</evidence>
<comment type="pathway">
    <text evidence="2">Lipid metabolism.</text>
</comment>